<dbReference type="Gene3D" id="3.30.70.3460">
    <property type="match status" value="1"/>
</dbReference>
<feature type="domain" description="Siroheme decarboxylase NirL-like HTH" evidence="7">
    <location>
        <begin position="8"/>
        <end position="52"/>
    </location>
</feature>
<evidence type="ECO:0000256" key="3">
    <source>
        <dbReference type="ARBA" id="ARBA00023457"/>
    </source>
</evidence>
<comment type="pathway">
    <text evidence="2">Porphyrin-containing compound metabolism.</text>
</comment>
<dbReference type="RefSeq" id="WP_114102121.1">
    <property type="nucleotide sequence ID" value="NZ_JPWF01000005.1"/>
</dbReference>
<dbReference type="PANTHER" id="PTHR43413">
    <property type="entry name" value="TRANSCRIPTIONAL REGULATOR, ASNC FAMILY"/>
    <property type="match status" value="1"/>
</dbReference>
<dbReference type="InterPro" id="IPR050684">
    <property type="entry name" value="HTH-Siroheme_Decarb"/>
</dbReference>
<dbReference type="PANTHER" id="PTHR43413:SF1">
    <property type="entry name" value="SIROHEME DECARBOXYLASE NIRL SUBUNIT"/>
    <property type="match status" value="1"/>
</dbReference>
<dbReference type="AlphaFoldDB" id="A0A367W829"/>
<evidence type="ECO:0000259" key="7">
    <source>
        <dbReference type="Pfam" id="PF22451"/>
    </source>
</evidence>
<comment type="similarity">
    <text evidence="3">Belongs to the Ahb/Nir family.</text>
</comment>
<protein>
    <recommendedName>
        <fullName evidence="4">siroheme decarboxylase</fullName>
        <ecNumber evidence="4">4.1.1.111</ecNumber>
    </recommendedName>
</protein>
<keyword evidence="1" id="KW-0456">Lyase</keyword>
<evidence type="ECO:0000256" key="1">
    <source>
        <dbReference type="ARBA" id="ARBA00023239"/>
    </source>
</evidence>
<evidence type="ECO:0000313" key="8">
    <source>
        <dbReference type="EMBL" id="RCK37583.1"/>
    </source>
</evidence>
<evidence type="ECO:0000256" key="4">
    <source>
        <dbReference type="ARBA" id="ARBA00023471"/>
    </source>
</evidence>
<comment type="caution">
    <text evidence="8">The sequence shown here is derived from an EMBL/GenBank/DDBJ whole genome shotgun (WGS) entry which is preliminary data.</text>
</comment>
<dbReference type="Pfam" id="PF22451">
    <property type="entry name" value="NirdL-like_HTH"/>
    <property type="match status" value="1"/>
</dbReference>
<evidence type="ECO:0000259" key="6">
    <source>
        <dbReference type="Pfam" id="PF17805"/>
    </source>
</evidence>
<dbReference type="EMBL" id="JPWF01000005">
    <property type="protein sequence ID" value="RCK37583.1"/>
    <property type="molecule type" value="Genomic_DNA"/>
</dbReference>
<dbReference type="InterPro" id="IPR036390">
    <property type="entry name" value="WH_DNA-bd_sf"/>
</dbReference>
<dbReference type="InterPro" id="IPR053953">
    <property type="entry name" value="NirdL-like_HTH"/>
</dbReference>
<evidence type="ECO:0000256" key="2">
    <source>
        <dbReference type="ARBA" id="ARBA00023444"/>
    </source>
</evidence>
<sequence>MELTALQHQLIEELRNGLPICSHPYRTLADSIGTSEADVMNALHQLMQDGLINRFGAILRHRALGYQANAMCVFDIPDQDVRDIGKRMAALSYVTLCYQRERVPGIWPFNLYCMIHGREKMIVRAQIRHMVAQLGLTDVPQKVLFSKRCFAQHAGKYSLSPTSSVIPAGEQHEPA</sequence>
<dbReference type="Proteomes" id="UP000253226">
    <property type="component" value="Unassembled WGS sequence"/>
</dbReference>
<evidence type="ECO:0000256" key="5">
    <source>
        <dbReference type="ARBA" id="ARBA00048470"/>
    </source>
</evidence>
<dbReference type="OrthoDB" id="9806536at2"/>
<dbReference type="GO" id="GO:0016829">
    <property type="term" value="F:lyase activity"/>
    <property type="evidence" value="ECO:0007669"/>
    <property type="project" value="UniProtKB-KW"/>
</dbReference>
<organism evidence="8 9">
    <name type="scientific">Thalassospira profundimaris</name>
    <dbReference type="NCBI Taxonomy" id="502049"/>
    <lineage>
        <taxon>Bacteria</taxon>
        <taxon>Pseudomonadati</taxon>
        <taxon>Pseudomonadota</taxon>
        <taxon>Alphaproteobacteria</taxon>
        <taxon>Rhodospirillales</taxon>
        <taxon>Thalassospiraceae</taxon>
        <taxon>Thalassospira</taxon>
    </lineage>
</organism>
<name>A0A367W829_9PROT</name>
<reference evidence="8 9" key="1">
    <citation type="submission" date="2014-07" db="EMBL/GenBank/DDBJ databases">
        <title>Draft genome sequence of Thalassospira profundimaris 35.</title>
        <authorList>
            <person name="Lai Q."/>
            <person name="Shao Z."/>
        </authorList>
    </citation>
    <scope>NUCLEOTIDE SEQUENCE [LARGE SCALE GENOMIC DNA]</scope>
    <source>
        <strain evidence="8 9">35</strain>
    </source>
</reference>
<proteinExistence type="inferred from homology"/>
<evidence type="ECO:0000313" key="9">
    <source>
        <dbReference type="Proteomes" id="UP000253226"/>
    </source>
</evidence>
<comment type="catalytic activity">
    <reaction evidence="5">
        <text>siroheme + 2 H(+) = 12,18-didecarboxysiroheme + 2 CO2</text>
        <dbReference type="Rhea" id="RHEA:19093"/>
        <dbReference type="ChEBI" id="CHEBI:15378"/>
        <dbReference type="ChEBI" id="CHEBI:16526"/>
        <dbReference type="ChEBI" id="CHEBI:60052"/>
        <dbReference type="ChEBI" id="CHEBI:140497"/>
        <dbReference type="EC" id="4.1.1.111"/>
    </reaction>
</comment>
<accession>A0A367W829</accession>
<feature type="domain" description="Siroheme decarboxylase AsnC-like ligand binding" evidence="6">
    <location>
        <begin position="64"/>
        <end position="150"/>
    </location>
</feature>
<dbReference type="EC" id="4.1.1.111" evidence="4"/>
<gene>
    <name evidence="8" type="ORF">TH19_10050</name>
</gene>
<dbReference type="InterPro" id="IPR040523">
    <property type="entry name" value="AsnC_trans_reg2"/>
</dbReference>
<dbReference type="Pfam" id="PF17805">
    <property type="entry name" value="AsnC_trans_reg2"/>
    <property type="match status" value="1"/>
</dbReference>
<dbReference type="SUPFAM" id="SSF46785">
    <property type="entry name" value="Winged helix' DNA-binding domain"/>
    <property type="match status" value="1"/>
</dbReference>